<comment type="similarity">
    <text evidence="1">Belongs to the mycobacterial PPE family.</text>
</comment>
<dbReference type="SUPFAM" id="SSF140459">
    <property type="entry name" value="PE/PPE dimer-like"/>
    <property type="match status" value="1"/>
</dbReference>
<feature type="domain" description="PPE" evidence="3">
    <location>
        <begin position="93"/>
        <end position="180"/>
    </location>
</feature>
<keyword evidence="5" id="KW-1185">Reference proteome</keyword>
<evidence type="ECO:0000313" key="4">
    <source>
        <dbReference type="EMBL" id="MFF0544397.1"/>
    </source>
</evidence>
<feature type="compositionally biased region" description="Low complexity" evidence="2">
    <location>
        <begin position="377"/>
        <end position="401"/>
    </location>
</feature>
<feature type="compositionally biased region" description="Gly residues" evidence="2">
    <location>
        <begin position="355"/>
        <end position="370"/>
    </location>
</feature>
<dbReference type="RefSeq" id="WP_387700965.1">
    <property type="nucleotide sequence ID" value="NZ_JBIAMX010000009.1"/>
</dbReference>
<feature type="compositionally biased region" description="Low complexity" evidence="2">
    <location>
        <begin position="276"/>
        <end position="302"/>
    </location>
</feature>
<evidence type="ECO:0000313" key="5">
    <source>
        <dbReference type="Proteomes" id="UP001601444"/>
    </source>
</evidence>
<dbReference type="InterPro" id="IPR000030">
    <property type="entry name" value="PPE_dom"/>
</dbReference>
<name>A0ABW6PPV2_9NOCA</name>
<feature type="compositionally biased region" description="Gly residues" evidence="2">
    <location>
        <begin position="402"/>
        <end position="413"/>
    </location>
</feature>
<dbReference type="Proteomes" id="UP001601444">
    <property type="component" value="Unassembled WGS sequence"/>
</dbReference>
<organism evidence="4 5">
    <name type="scientific">Nocardia thailandica</name>
    <dbReference type="NCBI Taxonomy" id="257275"/>
    <lineage>
        <taxon>Bacteria</taxon>
        <taxon>Bacillati</taxon>
        <taxon>Actinomycetota</taxon>
        <taxon>Actinomycetes</taxon>
        <taxon>Mycobacteriales</taxon>
        <taxon>Nocardiaceae</taxon>
        <taxon>Nocardia</taxon>
    </lineage>
</organism>
<reference evidence="4 5" key="1">
    <citation type="submission" date="2024-10" db="EMBL/GenBank/DDBJ databases">
        <title>The Natural Products Discovery Center: Release of the First 8490 Sequenced Strains for Exploring Actinobacteria Biosynthetic Diversity.</title>
        <authorList>
            <person name="Kalkreuter E."/>
            <person name="Kautsar S.A."/>
            <person name="Yang D."/>
            <person name="Bader C.D."/>
            <person name="Teijaro C.N."/>
            <person name="Fluegel L."/>
            <person name="Davis C.M."/>
            <person name="Simpson J.R."/>
            <person name="Lauterbach L."/>
            <person name="Steele A.D."/>
            <person name="Gui C."/>
            <person name="Meng S."/>
            <person name="Li G."/>
            <person name="Viehrig K."/>
            <person name="Ye F."/>
            <person name="Su P."/>
            <person name="Kiefer A.F."/>
            <person name="Nichols A."/>
            <person name="Cepeda A.J."/>
            <person name="Yan W."/>
            <person name="Fan B."/>
            <person name="Jiang Y."/>
            <person name="Adhikari A."/>
            <person name="Zheng C.-J."/>
            <person name="Schuster L."/>
            <person name="Cowan T.M."/>
            <person name="Smanski M.J."/>
            <person name="Chevrette M.G."/>
            <person name="De Carvalho L.P.S."/>
            <person name="Shen B."/>
        </authorList>
    </citation>
    <scope>NUCLEOTIDE SEQUENCE [LARGE SCALE GENOMIC DNA]</scope>
    <source>
        <strain evidence="4 5">NPDC004045</strain>
    </source>
</reference>
<evidence type="ECO:0000256" key="1">
    <source>
        <dbReference type="ARBA" id="ARBA00010652"/>
    </source>
</evidence>
<feature type="compositionally biased region" description="Acidic residues" evidence="2">
    <location>
        <begin position="303"/>
        <end position="316"/>
    </location>
</feature>
<evidence type="ECO:0000256" key="2">
    <source>
        <dbReference type="SAM" id="MobiDB-lite"/>
    </source>
</evidence>
<protein>
    <submittedName>
        <fullName evidence="4">PPE domain-containing protein</fullName>
    </submittedName>
</protein>
<comment type="caution">
    <text evidence="4">The sequence shown here is derived from an EMBL/GenBank/DDBJ whole genome shotgun (WGS) entry which is preliminary data.</text>
</comment>
<dbReference type="EMBL" id="JBIAMX010000009">
    <property type="protein sequence ID" value="MFF0544397.1"/>
    <property type="molecule type" value="Genomic_DNA"/>
</dbReference>
<accession>A0ABW6PPV2</accession>
<dbReference type="Pfam" id="PF00823">
    <property type="entry name" value="PPE"/>
    <property type="match status" value="1"/>
</dbReference>
<gene>
    <name evidence="4" type="ORF">ACFYTF_16320</name>
</gene>
<dbReference type="Gene3D" id="1.20.1260.20">
    <property type="entry name" value="PPE superfamily"/>
    <property type="match status" value="1"/>
</dbReference>
<feature type="region of interest" description="Disordered" evidence="2">
    <location>
        <begin position="244"/>
        <end position="429"/>
    </location>
</feature>
<sequence>MSDSYDYTLSALGYLGGRVTDLFTSGISPTTPEKNAQTDGNNARNRLYAENATLGQGFSGEYTAPVLVDGVIENFVGVPHAKIMEFIDSIKLTEMSNSVQSWKDLATDTTTKATAFHDNIAKEMQRGWSGSAADSALASVKSYLGDVHKVDQAASLIANKMEEAYTGFQQVYYQVPQPSEGRSGGILASGVNIVANSVLPGAGGVTGWFISGTDERRAQNAENKANEIMQTVYRPVALQADTKVPKVPLPVTPQAKPNGEIPDNDGDGNGNGSGNPNGTTPNGTNPNTNPASTTENPATTTENPDDTTTDDNDDDTSTNPSSTTPQSTTPETTNPTTPNGTNPAGTNPAGTNPTGSGGPGSGSPGSGTPGAGKSIPGTGQQNPTAAGAGTTAAAGNARSGMSGMGGMGAPGRGGGKEDESEHNAPDWLRRVYEELLGPDEKHVPPVIGGDA</sequence>
<feature type="compositionally biased region" description="Basic and acidic residues" evidence="2">
    <location>
        <begin position="414"/>
        <end position="429"/>
    </location>
</feature>
<evidence type="ECO:0000259" key="3">
    <source>
        <dbReference type="Pfam" id="PF00823"/>
    </source>
</evidence>
<proteinExistence type="inferred from homology"/>
<feature type="compositionally biased region" description="Low complexity" evidence="2">
    <location>
        <begin position="317"/>
        <end position="354"/>
    </location>
</feature>
<dbReference type="InterPro" id="IPR038332">
    <property type="entry name" value="PPE_sf"/>
</dbReference>